<feature type="signal peptide" evidence="1">
    <location>
        <begin position="1"/>
        <end position="21"/>
    </location>
</feature>
<dbReference type="HOGENOM" id="CLU_3082887_0_0_10"/>
<dbReference type="STRING" id="762982.HMPREF9442_02098"/>
<comment type="caution">
    <text evidence="2">The sequence shown here is derived from an EMBL/GenBank/DDBJ whole genome shotgun (WGS) entry which is preliminary data.</text>
</comment>
<protein>
    <submittedName>
        <fullName evidence="2">Uncharacterized protein</fullName>
    </submittedName>
</protein>
<dbReference type="EMBL" id="AFBR01000065">
    <property type="protein sequence ID" value="EGG52654.1"/>
    <property type="molecule type" value="Genomic_DNA"/>
</dbReference>
<keyword evidence="1" id="KW-0732">Signal</keyword>
<evidence type="ECO:0000256" key="1">
    <source>
        <dbReference type="SAM" id="SignalP"/>
    </source>
</evidence>
<dbReference type="Proteomes" id="UP000005546">
    <property type="component" value="Unassembled WGS sequence"/>
</dbReference>
<evidence type="ECO:0000313" key="3">
    <source>
        <dbReference type="Proteomes" id="UP000005546"/>
    </source>
</evidence>
<proteinExistence type="predicted"/>
<name>F3QV73_9BACT</name>
<accession>F3QV73</accession>
<gene>
    <name evidence="2" type="ORF">HMPREF9442_02098</name>
</gene>
<reference evidence="2 3" key="1">
    <citation type="submission" date="2011-02" db="EMBL/GenBank/DDBJ databases">
        <authorList>
            <person name="Weinstock G."/>
            <person name="Sodergren E."/>
            <person name="Clifton S."/>
            <person name="Fulton L."/>
            <person name="Fulton B."/>
            <person name="Courtney L."/>
            <person name="Fronick C."/>
            <person name="Harrison M."/>
            <person name="Strong C."/>
            <person name="Farmer C."/>
            <person name="Delahaunty K."/>
            <person name="Markovic C."/>
            <person name="Hall O."/>
            <person name="Minx P."/>
            <person name="Tomlinson C."/>
            <person name="Mitreva M."/>
            <person name="Hou S."/>
            <person name="Chen J."/>
            <person name="Wollam A."/>
            <person name="Pepin K.H."/>
            <person name="Johnson M."/>
            <person name="Bhonagiri V."/>
            <person name="Zhang X."/>
            <person name="Suruliraj S."/>
            <person name="Warren W."/>
            <person name="Chinwalla A."/>
            <person name="Mardis E.R."/>
            <person name="Wilson R.K."/>
        </authorList>
    </citation>
    <scope>NUCLEOTIDE SEQUENCE [LARGE SCALE GENOMIC DNA]</scope>
    <source>
        <strain evidence="2 3">YIT 11841</strain>
    </source>
</reference>
<dbReference type="RefSeq" id="WP_008627818.1">
    <property type="nucleotide sequence ID" value="NZ_GL883865.1"/>
</dbReference>
<feature type="chain" id="PRO_5003306348" evidence="1">
    <location>
        <begin position="22"/>
        <end position="52"/>
    </location>
</feature>
<dbReference type="AlphaFoldDB" id="F3QV73"/>
<organism evidence="2 3">
    <name type="scientific">Paraprevotella xylaniphila YIT 11841</name>
    <dbReference type="NCBI Taxonomy" id="762982"/>
    <lineage>
        <taxon>Bacteria</taxon>
        <taxon>Pseudomonadati</taxon>
        <taxon>Bacteroidota</taxon>
        <taxon>Bacteroidia</taxon>
        <taxon>Bacteroidales</taxon>
        <taxon>Prevotellaceae</taxon>
        <taxon>Paraprevotella</taxon>
    </lineage>
</organism>
<evidence type="ECO:0000313" key="2">
    <source>
        <dbReference type="EMBL" id="EGG52654.1"/>
    </source>
</evidence>
<sequence>MKSILCGVSWVVFLMWNMPMAAQVSTSGRPGTWKEQLEYALKHHGGRGCEKP</sequence>
<keyword evidence="3" id="KW-1185">Reference proteome</keyword>